<comment type="caution">
    <text evidence="13">The sequence shown here is derived from an EMBL/GenBank/DDBJ whole genome shotgun (WGS) entry which is preliminary data.</text>
</comment>
<dbReference type="Pfam" id="PF07686">
    <property type="entry name" value="V-set"/>
    <property type="match status" value="1"/>
</dbReference>
<dbReference type="InterPro" id="IPR013783">
    <property type="entry name" value="Ig-like_fold"/>
</dbReference>
<keyword evidence="3" id="KW-0812">Transmembrane</keyword>
<evidence type="ECO:0000259" key="12">
    <source>
        <dbReference type="PROSITE" id="PS50835"/>
    </source>
</evidence>
<dbReference type="FunFam" id="2.60.40.10:FF:000820">
    <property type="entry name" value="SLAM family member 7"/>
    <property type="match status" value="1"/>
</dbReference>
<keyword evidence="11" id="KW-0393">Immunoglobulin domain</keyword>
<evidence type="ECO:0000256" key="2">
    <source>
        <dbReference type="ARBA" id="ARBA00022588"/>
    </source>
</evidence>
<name>A0AA40HEZ8_CNENI</name>
<evidence type="ECO:0000256" key="5">
    <source>
        <dbReference type="ARBA" id="ARBA00022859"/>
    </source>
</evidence>
<keyword evidence="6" id="KW-1133">Transmembrane helix</keyword>
<dbReference type="GO" id="GO:0045087">
    <property type="term" value="P:innate immune response"/>
    <property type="evidence" value="ECO:0007669"/>
    <property type="project" value="UniProtKB-KW"/>
</dbReference>
<dbReference type="InterPro" id="IPR013106">
    <property type="entry name" value="Ig_V-set"/>
</dbReference>
<reference evidence="13" key="1">
    <citation type="submission" date="2023-06" db="EMBL/GenBank/DDBJ databases">
        <title>Reference genome for the Northern bat (Eptesicus nilssonii), a most northern bat species.</title>
        <authorList>
            <person name="Laine V.N."/>
            <person name="Pulliainen A.T."/>
            <person name="Lilley T.M."/>
        </authorList>
    </citation>
    <scope>NUCLEOTIDE SEQUENCE</scope>
    <source>
        <strain evidence="13">BLF_Eptnil</strain>
        <tissue evidence="13">Kidney</tissue>
    </source>
</reference>
<evidence type="ECO:0000256" key="1">
    <source>
        <dbReference type="ARBA" id="ARBA00004479"/>
    </source>
</evidence>
<dbReference type="PANTHER" id="PTHR12080:SF18">
    <property type="entry name" value="SLAM FAMILY MEMBER 9"/>
    <property type="match status" value="1"/>
</dbReference>
<comment type="subcellular location">
    <subcellularLocation>
        <location evidence="1">Membrane</location>
        <topology evidence="1">Single-pass type I membrane protein</topology>
    </subcellularLocation>
</comment>
<evidence type="ECO:0000256" key="8">
    <source>
        <dbReference type="ARBA" id="ARBA00023136"/>
    </source>
</evidence>
<feature type="domain" description="Ig-like" evidence="12">
    <location>
        <begin position="142"/>
        <end position="219"/>
    </location>
</feature>
<dbReference type="GO" id="GO:0042110">
    <property type="term" value="P:T cell activation"/>
    <property type="evidence" value="ECO:0007669"/>
    <property type="project" value="TreeGrafter"/>
</dbReference>
<evidence type="ECO:0000256" key="6">
    <source>
        <dbReference type="ARBA" id="ARBA00022989"/>
    </source>
</evidence>
<dbReference type="AlphaFoldDB" id="A0AA40HEZ8"/>
<protein>
    <recommendedName>
        <fullName evidence="12">Ig-like domain-containing protein</fullName>
    </recommendedName>
</protein>
<evidence type="ECO:0000256" key="3">
    <source>
        <dbReference type="ARBA" id="ARBA00022692"/>
    </source>
</evidence>
<proteinExistence type="predicted"/>
<keyword evidence="10" id="KW-0325">Glycoprotein</keyword>
<evidence type="ECO:0000313" key="13">
    <source>
        <dbReference type="EMBL" id="KAK1329436.1"/>
    </source>
</evidence>
<evidence type="ECO:0000256" key="7">
    <source>
        <dbReference type="ARBA" id="ARBA00023130"/>
    </source>
</evidence>
<keyword evidence="9" id="KW-1015">Disulfide bond</keyword>
<dbReference type="PANTHER" id="PTHR12080">
    <property type="entry name" value="SIGNALING LYMPHOCYTIC ACTIVATION MOLECULE"/>
    <property type="match status" value="1"/>
</dbReference>
<organism evidence="13 14">
    <name type="scientific">Cnephaeus nilssonii</name>
    <name type="common">Northern bat</name>
    <name type="synonym">Eptesicus nilssonii</name>
    <dbReference type="NCBI Taxonomy" id="3371016"/>
    <lineage>
        <taxon>Eukaryota</taxon>
        <taxon>Metazoa</taxon>
        <taxon>Chordata</taxon>
        <taxon>Craniata</taxon>
        <taxon>Vertebrata</taxon>
        <taxon>Euteleostomi</taxon>
        <taxon>Mammalia</taxon>
        <taxon>Eutheria</taxon>
        <taxon>Laurasiatheria</taxon>
        <taxon>Chiroptera</taxon>
        <taxon>Yangochiroptera</taxon>
        <taxon>Vespertilionidae</taxon>
        <taxon>Cnephaeus</taxon>
    </lineage>
</organism>
<evidence type="ECO:0000256" key="11">
    <source>
        <dbReference type="ARBA" id="ARBA00023319"/>
    </source>
</evidence>
<keyword evidence="8" id="KW-0472">Membrane</keyword>
<keyword evidence="14" id="KW-1185">Reference proteome</keyword>
<accession>A0AA40HEZ8</accession>
<keyword evidence="2" id="KW-0399">Innate immunity</keyword>
<dbReference type="Gene3D" id="2.60.40.10">
    <property type="entry name" value="Immunoglobulins"/>
    <property type="match status" value="2"/>
</dbReference>
<dbReference type="PROSITE" id="PS50835">
    <property type="entry name" value="IG_LIKE"/>
    <property type="match status" value="1"/>
</dbReference>
<evidence type="ECO:0000256" key="9">
    <source>
        <dbReference type="ARBA" id="ARBA00023157"/>
    </source>
</evidence>
<keyword evidence="7" id="KW-1064">Adaptive immunity</keyword>
<evidence type="ECO:0000313" key="14">
    <source>
        <dbReference type="Proteomes" id="UP001177744"/>
    </source>
</evidence>
<evidence type="ECO:0000256" key="4">
    <source>
        <dbReference type="ARBA" id="ARBA00022729"/>
    </source>
</evidence>
<dbReference type="GO" id="GO:0009897">
    <property type="term" value="C:external side of plasma membrane"/>
    <property type="evidence" value="ECO:0007669"/>
    <property type="project" value="TreeGrafter"/>
</dbReference>
<dbReference type="SUPFAM" id="SSF48726">
    <property type="entry name" value="Immunoglobulin"/>
    <property type="match status" value="2"/>
</dbReference>
<dbReference type="Proteomes" id="UP001177744">
    <property type="component" value="Unassembled WGS sequence"/>
</dbReference>
<dbReference type="GO" id="GO:0002250">
    <property type="term" value="P:adaptive immune response"/>
    <property type="evidence" value="ECO:0007669"/>
    <property type="project" value="UniProtKB-KW"/>
</dbReference>
<dbReference type="InterPro" id="IPR036179">
    <property type="entry name" value="Ig-like_dom_sf"/>
</dbReference>
<dbReference type="InterPro" id="IPR007110">
    <property type="entry name" value="Ig-like_dom"/>
</dbReference>
<dbReference type="EMBL" id="JAULJE010000022">
    <property type="protein sequence ID" value="KAK1329436.1"/>
    <property type="molecule type" value="Genomic_DNA"/>
</dbReference>
<keyword evidence="4" id="KW-0732">Signal</keyword>
<sequence>MPGPAMCFQAPLYVYKRPVKQAFQRRFWRWWDPQEVVAALQESISLPLEIPSDEEVEDIIWSSHIMLATVVPAKEGHLAAITVTDPRYKGRVSFLNPSYSLHISNLSWEDAGPYQAQVNLRTSQISTMQQYNLRIYRLLSEPSITVSFEISGDGPCNMSLTCSVEQAGLDVTYSWISREDGVDTAHEGSVLSTSWRPGDNALSYACRASNPISNRSSYSSLLGPSAQISDTIQRRPQLPSAS</sequence>
<evidence type="ECO:0000256" key="10">
    <source>
        <dbReference type="ARBA" id="ARBA00023180"/>
    </source>
</evidence>
<dbReference type="InterPro" id="IPR015631">
    <property type="entry name" value="CD2/SLAM_rcpt"/>
</dbReference>
<dbReference type="CDD" id="cd16842">
    <property type="entry name" value="Ig_SLAM-like_N"/>
    <property type="match status" value="1"/>
</dbReference>
<gene>
    <name evidence="13" type="ORF">QTO34_011622</name>
</gene>
<keyword evidence="5" id="KW-0391">Immunity</keyword>